<keyword evidence="3" id="KW-0227">DNA damage</keyword>
<dbReference type="CDD" id="cd10031">
    <property type="entry name" value="UDG-F5_TTUDGB_like"/>
    <property type="match status" value="1"/>
</dbReference>
<dbReference type="SMART" id="SM00986">
    <property type="entry name" value="UDG"/>
    <property type="match status" value="1"/>
</dbReference>
<keyword evidence="7" id="KW-0234">DNA repair</keyword>
<evidence type="ECO:0000313" key="12">
    <source>
        <dbReference type="Proteomes" id="UP000076660"/>
    </source>
</evidence>
<feature type="domain" description="Uracil-DNA glycosylase-like" evidence="10">
    <location>
        <begin position="48"/>
        <end position="220"/>
    </location>
</feature>
<dbReference type="OrthoDB" id="9787663at2"/>
<evidence type="ECO:0000256" key="6">
    <source>
        <dbReference type="ARBA" id="ARBA00023014"/>
    </source>
</evidence>
<dbReference type="Proteomes" id="UP000076660">
    <property type="component" value="Unassembled WGS sequence"/>
</dbReference>
<dbReference type="InterPro" id="IPR051536">
    <property type="entry name" value="UDG_Type-4/5"/>
</dbReference>
<dbReference type="PANTHER" id="PTHR33693">
    <property type="entry name" value="TYPE-5 URACIL-DNA GLYCOSYLASE"/>
    <property type="match status" value="1"/>
</dbReference>
<dbReference type="InterPro" id="IPR044147">
    <property type="entry name" value="UdgB-like"/>
</dbReference>
<proteinExistence type="inferred from homology"/>
<evidence type="ECO:0000313" key="11">
    <source>
        <dbReference type="EMBL" id="ONF62379.1"/>
    </source>
</evidence>
<accession>A0A1W2LHP1</accession>
<evidence type="ECO:0000256" key="1">
    <source>
        <dbReference type="ARBA" id="ARBA00022485"/>
    </source>
</evidence>
<evidence type="ECO:0000259" key="10">
    <source>
        <dbReference type="SMART" id="SM00986"/>
    </source>
</evidence>
<protein>
    <recommendedName>
        <fullName evidence="9">Type-5 uracil-DNA glycosylase</fullName>
    </recommendedName>
</protein>
<keyword evidence="4" id="KW-0378">Hydrolase</keyword>
<evidence type="ECO:0000256" key="3">
    <source>
        <dbReference type="ARBA" id="ARBA00022763"/>
    </source>
</evidence>
<dbReference type="InterPro" id="IPR005122">
    <property type="entry name" value="Uracil-DNA_glycosylase-like"/>
</dbReference>
<name>A0A1W2LHP1_9PSEU</name>
<evidence type="ECO:0000256" key="8">
    <source>
        <dbReference type="ARBA" id="ARBA00023779"/>
    </source>
</evidence>
<dbReference type="GO" id="GO:0006284">
    <property type="term" value="P:base-excision repair"/>
    <property type="evidence" value="ECO:0007669"/>
    <property type="project" value="InterPro"/>
</dbReference>
<dbReference type="GO" id="GO:0046872">
    <property type="term" value="F:metal ion binding"/>
    <property type="evidence" value="ECO:0007669"/>
    <property type="project" value="UniProtKB-KW"/>
</dbReference>
<evidence type="ECO:0000256" key="4">
    <source>
        <dbReference type="ARBA" id="ARBA00022801"/>
    </source>
</evidence>
<keyword evidence="2" id="KW-0479">Metal-binding</keyword>
<dbReference type="GO" id="GO:0004844">
    <property type="term" value="F:uracil DNA N-glycosylase activity"/>
    <property type="evidence" value="ECO:0007669"/>
    <property type="project" value="InterPro"/>
</dbReference>
<keyword evidence="1" id="KW-0004">4Fe-4S</keyword>
<dbReference type="AlphaFoldDB" id="A0A1W2LHP1"/>
<dbReference type="Gene3D" id="3.40.470.10">
    <property type="entry name" value="Uracil-DNA glycosylase-like domain"/>
    <property type="match status" value="1"/>
</dbReference>
<dbReference type="SMART" id="SM00987">
    <property type="entry name" value="UreE_C"/>
    <property type="match status" value="1"/>
</dbReference>
<dbReference type="InterPro" id="IPR036895">
    <property type="entry name" value="Uracil-DNA_glycosylase-like_sf"/>
</dbReference>
<sequence>MRFRSLAELDAEVVDCRACPRLVAWREEIAVVKRAAFAGETYWARPVPGFGPPDASLAIVGLAPSAHGANRTGRLFTGDPSGDVLFKALHRVGVASQPTSTHIGDGLELRGTRMVSPVRCAPPANKPTPEERETCRSWLASELALLKPTLKAVVVLGAFGWQALLPVLAEAGWPVPAPRPKFGHGVEVELGDLRLFGCYHVSQRNVQTGRLTLDMVCDVLASATSVAGLN</sequence>
<reference evidence="11 12" key="1">
    <citation type="submission" date="2016-12" db="EMBL/GenBank/DDBJ databases">
        <title>Amycolatopsis keratiniphila subsp. keratiniphila genome sequencing and assembly.</title>
        <authorList>
            <person name="Mayilraj S."/>
            <person name="Kaur N."/>
        </authorList>
    </citation>
    <scope>NUCLEOTIDE SEQUENCE [LARGE SCALE GENOMIC DNA]</scope>
    <source>
        <strain evidence="11 12">DSM 44409</strain>
    </source>
</reference>
<comment type="similarity">
    <text evidence="8">Belongs to the uracil-DNA glycosylase (UDG) superfamily. Type 5 (UDGb) family.</text>
</comment>
<evidence type="ECO:0000256" key="2">
    <source>
        <dbReference type="ARBA" id="ARBA00022723"/>
    </source>
</evidence>
<keyword evidence="6" id="KW-0411">Iron-sulfur</keyword>
<evidence type="ECO:0000256" key="5">
    <source>
        <dbReference type="ARBA" id="ARBA00023004"/>
    </source>
</evidence>
<keyword evidence="5" id="KW-0408">Iron</keyword>
<dbReference type="EMBL" id="LQMT02000042">
    <property type="protein sequence ID" value="ONF62379.1"/>
    <property type="molecule type" value="Genomic_DNA"/>
</dbReference>
<evidence type="ECO:0000256" key="7">
    <source>
        <dbReference type="ARBA" id="ARBA00023204"/>
    </source>
</evidence>
<dbReference type="PANTHER" id="PTHR33693:SF3">
    <property type="entry name" value="TYPE-5 URACIL-DNA GLYCOSYLASE"/>
    <property type="match status" value="1"/>
</dbReference>
<dbReference type="SUPFAM" id="SSF52141">
    <property type="entry name" value="Uracil-DNA glycosylase-like"/>
    <property type="match status" value="1"/>
</dbReference>
<evidence type="ECO:0000256" key="9">
    <source>
        <dbReference type="ARBA" id="ARBA00023887"/>
    </source>
</evidence>
<organism evidence="11 12">
    <name type="scientific">Amycolatopsis keratiniphila subsp. keratiniphila</name>
    <dbReference type="NCBI Taxonomy" id="227715"/>
    <lineage>
        <taxon>Bacteria</taxon>
        <taxon>Bacillati</taxon>
        <taxon>Actinomycetota</taxon>
        <taxon>Actinomycetes</taxon>
        <taxon>Pseudonocardiales</taxon>
        <taxon>Pseudonocardiaceae</taxon>
        <taxon>Amycolatopsis</taxon>
        <taxon>Amycolatopsis japonica group</taxon>
    </lineage>
</organism>
<dbReference type="RefSeq" id="WP_063277662.1">
    <property type="nucleotide sequence ID" value="NZ_LQMT02000042.1"/>
</dbReference>
<dbReference type="Pfam" id="PF03167">
    <property type="entry name" value="UDG"/>
    <property type="match status" value="1"/>
</dbReference>
<dbReference type="GO" id="GO:0033958">
    <property type="term" value="F:DNA-deoxyinosine glycosylase activity"/>
    <property type="evidence" value="ECO:0007669"/>
    <property type="project" value="InterPro"/>
</dbReference>
<dbReference type="GO" id="GO:0051539">
    <property type="term" value="F:4 iron, 4 sulfur cluster binding"/>
    <property type="evidence" value="ECO:0007669"/>
    <property type="project" value="UniProtKB-KW"/>
</dbReference>
<comment type="caution">
    <text evidence="11">The sequence shown here is derived from an EMBL/GenBank/DDBJ whole genome shotgun (WGS) entry which is preliminary data.</text>
</comment>
<gene>
    <name evidence="11" type="ORF">AVR91_0239160</name>
</gene>